<dbReference type="Proteomes" id="UP001184230">
    <property type="component" value="Unassembled WGS sequence"/>
</dbReference>
<feature type="compositionally biased region" description="Basic and acidic residues" evidence="1">
    <location>
        <begin position="401"/>
        <end position="410"/>
    </location>
</feature>
<evidence type="ECO:0000313" key="3">
    <source>
        <dbReference type="EMBL" id="MDR6535774.1"/>
    </source>
</evidence>
<dbReference type="InterPro" id="IPR013830">
    <property type="entry name" value="SGNH_hydro"/>
</dbReference>
<protein>
    <submittedName>
        <fullName evidence="3">Lysophospholipase L1-like esterase</fullName>
    </submittedName>
</protein>
<dbReference type="RefSeq" id="WP_309900188.1">
    <property type="nucleotide sequence ID" value="NZ_JAVDRF010000003.1"/>
</dbReference>
<dbReference type="PANTHER" id="PTHR43784">
    <property type="entry name" value="GDSL-LIKE LIPASE/ACYLHYDROLASE, PUTATIVE (AFU_ORTHOLOGUE AFUA_2G00820)-RELATED"/>
    <property type="match status" value="1"/>
</dbReference>
<dbReference type="Pfam" id="PF13472">
    <property type="entry name" value="Lipase_GDSL_2"/>
    <property type="match status" value="1"/>
</dbReference>
<evidence type="ECO:0000313" key="4">
    <source>
        <dbReference type="Proteomes" id="UP001184230"/>
    </source>
</evidence>
<dbReference type="EMBL" id="JAVDRF010000003">
    <property type="protein sequence ID" value="MDR6535774.1"/>
    <property type="molecule type" value="Genomic_DNA"/>
</dbReference>
<dbReference type="PANTHER" id="PTHR43784:SF2">
    <property type="entry name" value="GDSL-LIKE LIPASE_ACYLHYDROLASE, PUTATIVE (AFU_ORTHOLOGUE AFUA_2G00820)-RELATED"/>
    <property type="match status" value="1"/>
</dbReference>
<keyword evidence="4" id="KW-1185">Reference proteome</keyword>
<gene>
    <name evidence="3" type="ORF">J2739_001544</name>
</gene>
<feature type="region of interest" description="Disordered" evidence="1">
    <location>
        <begin position="391"/>
        <end position="415"/>
    </location>
</feature>
<dbReference type="SUPFAM" id="SSF52266">
    <property type="entry name" value="SGNH hydrolase"/>
    <property type="match status" value="1"/>
</dbReference>
<proteinExistence type="predicted"/>
<accession>A0ABU1NBG8</accession>
<dbReference type="InterPro" id="IPR053140">
    <property type="entry name" value="GDSL_Rv0518-like"/>
</dbReference>
<dbReference type="CDD" id="cd01830">
    <property type="entry name" value="XynE_like"/>
    <property type="match status" value="1"/>
</dbReference>
<evidence type="ECO:0000259" key="2">
    <source>
        <dbReference type="Pfam" id="PF13472"/>
    </source>
</evidence>
<dbReference type="Gene3D" id="3.40.50.1110">
    <property type="entry name" value="SGNH hydrolase"/>
    <property type="match status" value="1"/>
</dbReference>
<sequence>MNLVSRRRFTQAGLARCAGLCLLGVTPLGLGAKPKHAESPGWAASWAAAPFDYMPAPLFPGLPSLPAKPQHFDGRSLRQQMVSGLGGERVRVRFSNLFGHQPLHIVDASVGLSAGADAVAPDSLQRLRFGGRAGVTIAPGREAWSDGARLAVEPGQRVAVGYQVEAGTPFATLHPLGATVMLPGAAVMRAKWPGAEPSPINHIVTGLDVAMQVMPRVVVAFGDSITQGTGSAEAPPASYPDRLAARLREQPGGDGAFSVINAGIGGNRLLVDGTGPRGIDRFRRDALGQSGVTHVLILIGINDLGVSLPVAMQGLSPAFRPASAEQLAASLQQLIEQARGRGVKVLLGTITPFKGAAYWSEEKELRRQALNRWIRGRQDVDAVVDFDQALRDPGDPAAMDPRYDSGDHLHPGPAGYAAMGDAVDLRELQE</sequence>
<name>A0ABU1NBG8_9BURK</name>
<feature type="domain" description="SGNH hydrolase-type esterase" evidence="2">
    <location>
        <begin position="220"/>
        <end position="418"/>
    </location>
</feature>
<comment type="caution">
    <text evidence="3">The sequence shown here is derived from an EMBL/GenBank/DDBJ whole genome shotgun (WGS) entry which is preliminary data.</text>
</comment>
<dbReference type="InterPro" id="IPR036514">
    <property type="entry name" value="SGNH_hydro_sf"/>
</dbReference>
<organism evidence="3 4">
    <name type="scientific">Variovorax soli</name>
    <dbReference type="NCBI Taxonomy" id="376815"/>
    <lineage>
        <taxon>Bacteria</taxon>
        <taxon>Pseudomonadati</taxon>
        <taxon>Pseudomonadota</taxon>
        <taxon>Betaproteobacteria</taxon>
        <taxon>Burkholderiales</taxon>
        <taxon>Comamonadaceae</taxon>
        <taxon>Variovorax</taxon>
    </lineage>
</organism>
<evidence type="ECO:0000256" key="1">
    <source>
        <dbReference type="SAM" id="MobiDB-lite"/>
    </source>
</evidence>
<reference evidence="3 4" key="1">
    <citation type="submission" date="2023-07" db="EMBL/GenBank/DDBJ databases">
        <title>Sorghum-associated microbial communities from plants grown in Nebraska, USA.</title>
        <authorList>
            <person name="Schachtman D."/>
        </authorList>
    </citation>
    <scope>NUCLEOTIDE SEQUENCE [LARGE SCALE GENOMIC DNA]</scope>
    <source>
        <strain evidence="3 4">DS1781</strain>
    </source>
</reference>